<keyword evidence="4" id="KW-1185">Reference proteome</keyword>
<dbReference type="Gene3D" id="1.25.10.10">
    <property type="entry name" value="Leucine-rich Repeat Variant"/>
    <property type="match status" value="1"/>
</dbReference>
<dbReference type="FunFam" id="1.25.10.10:FF:000549">
    <property type="entry name" value="ARM repeat superfamily protein"/>
    <property type="match status" value="1"/>
</dbReference>
<organism evidence="3 4">
    <name type="scientific">Coptis chinensis</name>
    <dbReference type="NCBI Taxonomy" id="261450"/>
    <lineage>
        <taxon>Eukaryota</taxon>
        <taxon>Viridiplantae</taxon>
        <taxon>Streptophyta</taxon>
        <taxon>Embryophyta</taxon>
        <taxon>Tracheophyta</taxon>
        <taxon>Spermatophyta</taxon>
        <taxon>Magnoliopsida</taxon>
        <taxon>Ranunculales</taxon>
        <taxon>Ranunculaceae</taxon>
        <taxon>Coptidoideae</taxon>
        <taxon>Coptis</taxon>
    </lineage>
</organism>
<evidence type="ECO:0000313" key="4">
    <source>
        <dbReference type="Proteomes" id="UP000631114"/>
    </source>
</evidence>
<feature type="compositionally biased region" description="Polar residues" evidence="1">
    <location>
        <begin position="344"/>
        <end position="357"/>
    </location>
</feature>
<dbReference type="GO" id="GO:0005874">
    <property type="term" value="C:microtubule"/>
    <property type="evidence" value="ECO:0007669"/>
    <property type="project" value="InterPro"/>
</dbReference>
<sequence>MPEPHSHHIHTHHFSSMSRPTHQTRDLKQRVITCINKLSDRDTYTIAITELESIAKSLSHHDSYSIYLNCIYYTDPSQKSPVRKQCARLLGFMSELHGNELAPFVTKMLSNIIKRLRDSDSSVRSALINAVSSMVLHISKVPFSAFLKPLMEAISVEQEVHSQMGCSLCLAKAIDSCSDPGVVQLERCVMKLMKLLRNESFKGKAGLLTLVGSVVGKGGVSSRSLLGNLIPCLVEFLGSDDWASRKAAAEALERVAVVERDLVSEFKSSCLLSFESRRFDKVKAVRETMNQMLEAWKVVPDVSDEISQPSQSKSSSKENASDGCFQRGSRNSGSPQTRKFRSPISRQTPPERSSATNVREKSPWKISESKSTPALFRKLDRKKPANWKVEIALPHTPPSQAVYEERDLVVTESRENEDDRHHKLGTRRALFNRNSDNKMHKFGGLKSGSRVVPVQSEECLESTVVASNNTEYLHGYQKNSEDLSLIRRQLVQIENQQSNLLDLLQRFMGSSQNGMRSLETRVHGLEVALDEISYDLAVSTGRISNSESAGNTCCKLPGAEFLSSKFWRKTEGRYFTSRLSSSLSKPLRATMHDIADRDGIADSFRLKNRRLRLQGGGALVVNPLADISSGPRESLDVNRLPKTAGHGSVGVVASPSMGV</sequence>
<evidence type="ECO:0000313" key="3">
    <source>
        <dbReference type="EMBL" id="KAF9623237.1"/>
    </source>
</evidence>
<dbReference type="OrthoDB" id="1904066at2759"/>
<feature type="compositionally biased region" description="Polar residues" evidence="1">
    <location>
        <begin position="328"/>
        <end position="337"/>
    </location>
</feature>
<feature type="domain" description="TORTIFOLIA1/SINE1-2 N-terminal" evidence="2">
    <location>
        <begin position="26"/>
        <end position="297"/>
    </location>
</feature>
<dbReference type="InterPro" id="IPR011989">
    <property type="entry name" value="ARM-like"/>
</dbReference>
<feature type="compositionally biased region" description="Low complexity" evidence="1">
    <location>
        <begin position="305"/>
        <end position="314"/>
    </location>
</feature>
<dbReference type="InterPro" id="IPR016024">
    <property type="entry name" value="ARM-type_fold"/>
</dbReference>
<proteinExistence type="predicted"/>
<reference evidence="3 4" key="1">
    <citation type="submission" date="2020-10" db="EMBL/GenBank/DDBJ databases">
        <title>The Coptis chinensis genome and diversification of protoberbering-type alkaloids.</title>
        <authorList>
            <person name="Wang B."/>
            <person name="Shu S."/>
            <person name="Song C."/>
            <person name="Liu Y."/>
        </authorList>
    </citation>
    <scope>NUCLEOTIDE SEQUENCE [LARGE SCALE GENOMIC DNA]</scope>
    <source>
        <strain evidence="3">HL-2020</strain>
        <tissue evidence="3">Leaf</tissue>
    </source>
</reference>
<dbReference type="AlphaFoldDB" id="A0A835IVW7"/>
<feature type="region of interest" description="Disordered" evidence="1">
    <location>
        <begin position="304"/>
        <end position="369"/>
    </location>
</feature>
<dbReference type="Proteomes" id="UP000631114">
    <property type="component" value="Unassembled WGS sequence"/>
</dbReference>
<dbReference type="InterPro" id="IPR033337">
    <property type="entry name" value="TORTIFOLIA1/SINE1-2"/>
</dbReference>
<dbReference type="SUPFAM" id="SSF48371">
    <property type="entry name" value="ARM repeat"/>
    <property type="match status" value="1"/>
</dbReference>
<accession>A0A835IVW7</accession>
<gene>
    <name evidence="3" type="ORF">IFM89_000726</name>
</gene>
<dbReference type="InterPro" id="IPR057600">
    <property type="entry name" value="TORTIFOLIA1/SINE1-2_N"/>
</dbReference>
<feature type="region of interest" description="Disordered" evidence="1">
    <location>
        <begin position="1"/>
        <end position="23"/>
    </location>
</feature>
<name>A0A835IVW7_9MAGN</name>
<dbReference type="EMBL" id="JADFTS010000001">
    <property type="protein sequence ID" value="KAF9623237.1"/>
    <property type="molecule type" value="Genomic_DNA"/>
</dbReference>
<protein>
    <recommendedName>
        <fullName evidence="2">TORTIFOLIA1/SINE1-2 N-terminal domain-containing protein</fullName>
    </recommendedName>
</protein>
<dbReference type="PANTHER" id="PTHR31355:SF8">
    <property type="entry name" value="TORTIFOLIA1-LIKE PROTEIN 3"/>
    <property type="match status" value="1"/>
</dbReference>
<dbReference type="PANTHER" id="PTHR31355">
    <property type="entry name" value="MICROTUBULE-ASSOCIATED PROTEIN TORTIFOLIA1"/>
    <property type="match status" value="1"/>
</dbReference>
<dbReference type="GO" id="GO:0008017">
    <property type="term" value="F:microtubule binding"/>
    <property type="evidence" value="ECO:0007669"/>
    <property type="project" value="InterPro"/>
</dbReference>
<evidence type="ECO:0000256" key="1">
    <source>
        <dbReference type="SAM" id="MobiDB-lite"/>
    </source>
</evidence>
<evidence type="ECO:0000259" key="2">
    <source>
        <dbReference type="Pfam" id="PF24714"/>
    </source>
</evidence>
<comment type="caution">
    <text evidence="3">The sequence shown here is derived from an EMBL/GenBank/DDBJ whole genome shotgun (WGS) entry which is preliminary data.</text>
</comment>
<dbReference type="Pfam" id="PF24714">
    <property type="entry name" value="TOR1L1_N"/>
    <property type="match status" value="1"/>
</dbReference>